<evidence type="ECO:0000313" key="2">
    <source>
        <dbReference type="Proteomes" id="UP000198362"/>
    </source>
</evidence>
<dbReference type="EMBL" id="FZPH01000001">
    <property type="protein sequence ID" value="SNS68171.1"/>
    <property type="molecule type" value="Genomic_DNA"/>
</dbReference>
<dbReference type="Gene3D" id="3.40.190.10">
    <property type="entry name" value="Periplasmic binding protein-like II"/>
    <property type="match status" value="2"/>
</dbReference>
<evidence type="ECO:0000313" key="1">
    <source>
        <dbReference type="EMBL" id="SNS68171.1"/>
    </source>
</evidence>
<dbReference type="RefSeq" id="WP_218824385.1">
    <property type="nucleotide sequence ID" value="NZ_FZPH01000001.1"/>
</dbReference>
<accession>A0A239GGK4</accession>
<gene>
    <name evidence="1" type="ORF">SAMN05421812_101387</name>
</gene>
<name>A0A239GGK4_9ACTN</name>
<keyword evidence="2" id="KW-1185">Reference proteome</keyword>
<reference evidence="1 2" key="1">
    <citation type="submission" date="2017-06" db="EMBL/GenBank/DDBJ databases">
        <authorList>
            <person name="Kim H.J."/>
            <person name="Triplett B.A."/>
        </authorList>
    </citation>
    <scope>NUCLEOTIDE SEQUENCE [LARGE SCALE GENOMIC DNA]</scope>
    <source>
        <strain evidence="1 2">CGMCC 4.5593</strain>
    </source>
</reference>
<evidence type="ECO:0008006" key="3">
    <source>
        <dbReference type="Google" id="ProtNLM"/>
    </source>
</evidence>
<sequence>MTRLGRSAHHLRRTGVVFVPLTGELMPTDMVWRPDNTAPALRRLREVVTDLATSTDLTEAG</sequence>
<dbReference type="AlphaFoldDB" id="A0A239GGK4"/>
<organism evidence="1 2">
    <name type="scientific">Asanoa hainanensis</name>
    <dbReference type="NCBI Taxonomy" id="560556"/>
    <lineage>
        <taxon>Bacteria</taxon>
        <taxon>Bacillati</taxon>
        <taxon>Actinomycetota</taxon>
        <taxon>Actinomycetes</taxon>
        <taxon>Micromonosporales</taxon>
        <taxon>Micromonosporaceae</taxon>
        <taxon>Asanoa</taxon>
    </lineage>
</organism>
<protein>
    <recommendedName>
        <fullName evidence="3">LysR substrate binding domain-containing protein</fullName>
    </recommendedName>
</protein>
<proteinExistence type="predicted"/>
<dbReference type="Proteomes" id="UP000198362">
    <property type="component" value="Unassembled WGS sequence"/>
</dbReference>